<dbReference type="AlphaFoldDB" id="A0A0J8QSC7"/>
<feature type="signal peptide" evidence="1">
    <location>
        <begin position="1"/>
        <end position="17"/>
    </location>
</feature>
<feature type="chain" id="PRO_5005307795" description="Secreted protein" evidence="1">
    <location>
        <begin position="18"/>
        <end position="103"/>
    </location>
</feature>
<accession>A0A0J8QSC7</accession>
<protein>
    <recommendedName>
        <fullName evidence="4">Secreted protein</fullName>
    </recommendedName>
</protein>
<reference evidence="3" key="1">
    <citation type="journal article" date="2010" name="Genome Res.">
        <title>Population genomic sequencing of Coccidioides fungi reveals recent hybridization and transposon control.</title>
        <authorList>
            <person name="Neafsey D.E."/>
            <person name="Barker B.M."/>
            <person name="Sharpton T.J."/>
            <person name="Stajich J.E."/>
            <person name="Park D.J."/>
            <person name="Whiston E."/>
            <person name="Hung C.-Y."/>
            <person name="McMahan C."/>
            <person name="White J."/>
            <person name="Sykes S."/>
            <person name="Heiman D."/>
            <person name="Young S."/>
            <person name="Zeng Q."/>
            <person name="Abouelleil A."/>
            <person name="Aftuck L."/>
            <person name="Bessette D."/>
            <person name="Brown A."/>
            <person name="FitzGerald M."/>
            <person name="Lui A."/>
            <person name="Macdonald J.P."/>
            <person name="Priest M."/>
            <person name="Orbach M.J."/>
            <person name="Galgiani J.N."/>
            <person name="Kirkland T.N."/>
            <person name="Cole G.T."/>
            <person name="Birren B.W."/>
            <person name="Henn M.R."/>
            <person name="Taylor J.W."/>
            <person name="Rounsley S.D."/>
        </authorList>
    </citation>
    <scope>NUCLEOTIDE SEQUENCE [LARGE SCALE GENOMIC DNA]</scope>
    <source>
        <strain evidence="3">RMSCC 3703</strain>
    </source>
</reference>
<keyword evidence="1" id="KW-0732">Signal</keyword>
<evidence type="ECO:0000313" key="3">
    <source>
        <dbReference type="Proteomes" id="UP000054559"/>
    </source>
</evidence>
<name>A0A0J8QSC7_COCIT</name>
<proteinExistence type="predicted"/>
<sequence length="103" mass="11512">MSLHLHIFFLLPRRYAATLVGSRLVDLRHVACIVLRSRKQTRSPSHPTRRPVHTEDSVGWLPVTTAVPDLCHYWTGIKGLPDLLAAGGFVPLCQSCFGICTFM</sequence>
<evidence type="ECO:0000313" key="2">
    <source>
        <dbReference type="EMBL" id="KMU75649.1"/>
    </source>
</evidence>
<evidence type="ECO:0000256" key="1">
    <source>
        <dbReference type="SAM" id="SignalP"/>
    </source>
</evidence>
<gene>
    <name evidence="2" type="ORF">CISG_04823</name>
</gene>
<organism evidence="2 3">
    <name type="scientific">Coccidioides immitis RMSCC 3703</name>
    <dbReference type="NCBI Taxonomy" id="454286"/>
    <lineage>
        <taxon>Eukaryota</taxon>
        <taxon>Fungi</taxon>
        <taxon>Dikarya</taxon>
        <taxon>Ascomycota</taxon>
        <taxon>Pezizomycotina</taxon>
        <taxon>Eurotiomycetes</taxon>
        <taxon>Eurotiomycetidae</taxon>
        <taxon>Onygenales</taxon>
        <taxon>Onygenaceae</taxon>
        <taxon>Coccidioides</taxon>
    </lineage>
</organism>
<evidence type="ECO:0008006" key="4">
    <source>
        <dbReference type="Google" id="ProtNLM"/>
    </source>
</evidence>
<dbReference type="EMBL" id="DS268142">
    <property type="protein sequence ID" value="KMU75649.1"/>
    <property type="molecule type" value="Genomic_DNA"/>
</dbReference>
<dbReference type="Proteomes" id="UP000054559">
    <property type="component" value="Unassembled WGS sequence"/>
</dbReference>